<dbReference type="RefSeq" id="WP_066179106.1">
    <property type="nucleotide sequence ID" value="NZ_LDIR01000001.1"/>
</dbReference>
<comment type="caution">
    <text evidence="1">The sequence shown here is derived from an EMBL/GenBank/DDBJ whole genome shotgun (WGS) entry which is preliminary data.</text>
</comment>
<dbReference type="EMBL" id="LDIR01000001">
    <property type="protein sequence ID" value="OCL93474.1"/>
    <property type="molecule type" value="Genomic_DNA"/>
</dbReference>
<keyword evidence="2" id="KW-1185">Reference proteome</keyword>
<proteinExistence type="predicted"/>
<gene>
    <name evidence="1" type="ORF">AAX28_01017</name>
</gene>
<accession>A0ABX2YEQ2</accession>
<organism evidence="1 2">
    <name type="scientific">Arcobacter porcinus</name>
    <dbReference type="NCBI Taxonomy" id="1935204"/>
    <lineage>
        <taxon>Bacteria</taxon>
        <taxon>Pseudomonadati</taxon>
        <taxon>Campylobacterota</taxon>
        <taxon>Epsilonproteobacteria</taxon>
        <taxon>Campylobacterales</taxon>
        <taxon>Arcobacteraceae</taxon>
        <taxon>Arcobacter</taxon>
    </lineage>
</organism>
<evidence type="ECO:0000313" key="1">
    <source>
        <dbReference type="EMBL" id="OCL93474.1"/>
    </source>
</evidence>
<sequence length="361" mass="42995">MNSYNKLKYVIRKLLNNQTIEVDSEEFNDKDITKNIYKNIITKLNHSKIICSIAKGINVIKSDLINKNYFFDNEKNVSILSPIVHIENNNIKYSIINYIFKSVPKKILFMFNNSFSNTFNEKLSILLEDNQKFSFFSYLIDQNKIEASKTLCSIKSYSSTKNNLIILPLEYFIYEDDWYICFYNLNLNDLDIIASKEIFSAQIIDKNFTNYISNKIISNKIISFVENRYKENEFLIKINLATLNQLVELFNINQYSIYTDKNINFYDKDDNSPIICKDMKITVPKIKPIILVKPLKKRLYKIKLNQKEEMTSCICFSNEVNYVFDKEKKYYIKLKITYKKMQYLKLIFNDLEILNFDNYRI</sequence>
<evidence type="ECO:0000313" key="2">
    <source>
        <dbReference type="Proteomes" id="UP000093159"/>
    </source>
</evidence>
<dbReference type="Proteomes" id="UP000093159">
    <property type="component" value="Unassembled WGS sequence"/>
</dbReference>
<name>A0ABX2YEQ2_9BACT</name>
<reference evidence="1 2" key="1">
    <citation type="submission" date="2015-05" db="EMBL/GenBank/DDBJ databases">
        <authorList>
            <person name="Rovetto F."/>
            <person name="Cocolin L."/>
            <person name="Illeghems K."/>
            <person name="Van Nieuwerburgh F."/>
            <person name="Houf K."/>
        </authorList>
    </citation>
    <scope>NUCLEOTIDE SEQUENCE [LARGE SCALE GENOMIC DNA]</scope>
    <source>
        <strain evidence="1 2">117434</strain>
    </source>
</reference>
<protein>
    <submittedName>
        <fullName evidence="1">Uncharacterized protein</fullName>
    </submittedName>
</protein>